<evidence type="ECO:0000259" key="1">
    <source>
        <dbReference type="Pfam" id="PF13460"/>
    </source>
</evidence>
<dbReference type="PANTHER" id="PTHR15020">
    <property type="entry name" value="FLAVIN REDUCTASE-RELATED"/>
    <property type="match status" value="1"/>
</dbReference>
<dbReference type="Proteomes" id="UP001211065">
    <property type="component" value="Unassembled WGS sequence"/>
</dbReference>
<organism evidence="2 3">
    <name type="scientific">Clydaea vesicula</name>
    <dbReference type="NCBI Taxonomy" id="447962"/>
    <lineage>
        <taxon>Eukaryota</taxon>
        <taxon>Fungi</taxon>
        <taxon>Fungi incertae sedis</taxon>
        <taxon>Chytridiomycota</taxon>
        <taxon>Chytridiomycota incertae sedis</taxon>
        <taxon>Chytridiomycetes</taxon>
        <taxon>Lobulomycetales</taxon>
        <taxon>Lobulomycetaceae</taxon>
        <taxon>Clydaea</taxon>
    </lineage>
</organism>
<dbReference type="SUPFAM" id="SSF51735">
    <property type="entry name" value="NAD(P)-binding Rossmann-fold domains"/>
    <property type="match status" value="1"/>
</dbReference>
<reference evidence="2" key="1">
    <citation type="submission" date="2020-05" db="EMBL/GenBank/DDBJ databases">
        <title>Phylogenomic resolution of chytrid fungi.</title>
        <authorList>
            <person name="Stajich J.E."/>
            <person name="Amses K."/>
            <person name="Simmons R."/>
            <person name="Seto K."/>
            <person name="Myers J."/>
            <person name="Bonds A."/>
            <person name="Quandt C.A."/>
            <person name="Barry K."/>
            <person name="Liu P."/>
            <person name="Grigoriev I."/>
            <person name="Longcore J.E."/>
            <person name="James T.Y."/>
        </authorList>
    </citation>
    <scope>NUCLEOTIDE SEQUENCE</scope>
    <source>
        <strain evidence="2">JEL0476</strain>
    </source>
</reference>
<name>A0AAD5XVF8_9FUNG</name>
<dbReference type="Gene3D" id="3.40.50.720">
    <property type="entry name" value="NAD(P)-binding Rossmann-like Domain"/>
    <property type="match status" value="1"/>
</dbReference>
<feature type="domain" description="NAD(P)-binding" evidence="1">
    <location>
        <begin position="10"/>
        <end position="224"/>
    </location>
</feature>
<dbReference type="InterPro" id="IPR036291">
    <property type="entry name" value="NAD(P)-bd_dom_sf"/>
</dbReference>
<comment type="caution">
    <text evidence="2">The sequence shown here is derived from an EMBL/GenBank/DDBJ whole genome shotgun (WGS) entry which is preliminary data.</text>
</comment>
<keyword evidence="3" id="KW-1185">Reference proteome</keyword>
<protein>
    <recommendedName>
        <fullName evidence="1">NAD(P)-binding domain-containing protein</fullName>
    </recommendedName>
</protein>
<evidence type="ECO:0000313" key="2">
    <source>
        <dbReference type="EMBL" id="KAJ3219402.1"/>
    </source>
</evidence>
<dbReference type="InterPro" id="IPR016040">
    <property type="entry name" value="NAD(P)-bd_dom"/>
</dbReference>
<proteinExistence type="predicted"/>
<dbReference type="PANTHER" id="PTHR15020:SF11">
    <property type="entry name" value="OS06G0360300 PROTEIN"/>
    <property type="match status" value="1"/>
</dbReference>
<gene>
    <name evidence="2" type="ORF">HK099_004717</name>
</gene>
<dbReference type="Pfam" id="PF13460">
    <property type="entry name" value="NAD_binding_10"/>
    <property type="match status" value="1"/>
</dbReference>
<dbReference type="AlphaFoldDB" id="A0AAD5XVF8"/>
<sequence>MTTKPIFIIGGTGRVGRQVLEQLLSNGNEVKALVRSKESEVLKDFLNNPKLTVIEEKDLLSLSTEDFSKLIQDVETIICTLGHTSVSAKPKTLVVDTTKLIHKSVEHLKPSVPVKLLMLGTSGILNPADDRKMGFGENFLISSVKYLVAPVQDSQECVDYIANTITKDNQYLQWTIVRPVNFVEKYEDGITEYKTFEKTIHPFYNNGVVKIKNIADFFVNLVKNNELFDTWKGKMPVIVDSDQALYKN</sequence>
<dbReference type="EMBL" id="JADGJW010000340">
    <property type="protein sequence ID" value="KAJ3219402.1"/>
    <property type="molecule type" value="Genomic_DNA"/>
</dbReference>
<accession>A0AAD5XVF8</accession>
<evidence type="ECO:0000313" key="3">
    <source>
        <dbReference type="Proteomes" id="UP001211065"/>
    </source>
</evidence>